<dbReference type="AlphaFoldDB" id="A0A1W9KWU7"/>
<name>A0A1W9KWU7_9BURK</name>
<organism evidence="2 3">
    <name type="scientific">Rhodoferax ferrireducens</name>
    <dbReference type="NCBI Taxonomy" id="192843"/>
    <lineage>
        <taxon>Bacteria</taxon>
        <taxon>Pseudomonadati</taxon>
        <taxon>Pseudomonadota</taxon>
        <taxon>Betaproteobacteria</taxon>
        <taxon>Burkholderiales</taxon>
        <taxon>Comamonadaceae</taxon>
        <taxon>Rhodoferax</taxon>
    </lineage>
</organism>
<dbReference type="EMBL" id="MTEI01000002">
    <property type="protein sequence ID" value="OQW89075.1"/>
    <property type="molecule type" value="Genomic_DNA"/>
</dbReference>
<protein>
    <submittedName>
        <fullName evidence="2">Uncharacterized protein</fullName>
    </submittedName>
</protein>
<gene>
    <name evidence="2" type="ORF">BWK72_03635</name>
</gene>
<feature type="compositionally biased region" description="Low complexity" evidence="1">
    <location>
        <begin position="175"/>
        <end position="184"/>
    </location>
</feature>
<evidence type="ECO:0000256" key="1">
    <source>
        <dbReference type="SAM" id="MobiDB-lite"/>
    </source>
</evidence>
<evidence type="ECO:0000313" key="3">
    <source>
        <dbReference type="Proteomes" id="UP000192505"/>
    </source>
</evidence>
<feature type="region of interest" description="Disordered" evidence="1">
    <location>
        <begin position="165"/>
        <end position="184"/>
    </location>
</feature>
<sequence>MSAKKLSTVTCHVISSYGNTANNVIHAYRAGGERVVKLLDKRWNGAMRQSRSQLAGGVAKNATLVQQAMHKYSLKGLTLTSGGAQSVVKQVVKMADAGVTTLSAGASRIEDKTGAHVFSTMAHAVLPGALVLDNLASQIEQKSADLASRIAGDNVVVKVAKRATAATRKPRMTPRKAPTATAAA</sequence>
<dbReference type="Proteomes" id="UP000192505">
    <property type="component" value="Unassembled WGS sequence"/>
</dbReference>
<comment type="caution">
    <text evidence="2">The sequence shown here is derived from an EMBL/GenBank/DDBJ whole genome shotgun (WGS) entry which is preliminary data.</text>
</comment>
<evidence type="ECO:0000313" key="2">
    <source>
        <dbReference type="EMBL" id="OQW89075.1"/>
    </source>
</evidence>
<accession>A0A1W9KWU7</accession>
<reference evidence="2 3" key="1">
    <citation type="submission" date="2017-01" db="EMBL/GenBank/DDBJ databases">
        <title>Novel large sulfur bacteria in the metagenomes of groundwater-fed chemosynthetic microbial mats in the Lake Huron basin.</title>
        <authorList>
            <person name="Sharrar A.M."/>
            <person name="Flood B.E."/>
            <person name="Bailey J.V."/>
            <person name="Jones D.S."/>
            <person name="Biddanda B."/>
            <person name="Ruberg S.A."/>
            <person name="Marcus D.N."/>
            <person name="Dick G.J."/>
        </authorList>
    </citation>
    <scope>NUCLEOTIDE SEQUENCE [LARGE SCALE GENOMIC DNA]</scope>
    <source>
        <strain evidence="2">A7</strain>
    </source>
</reference>
<proteinExistence type="predicted"/>